<reference evidence="2" key="1">
    <citation type="submission" date="2023-03" db="EMBL/GenBank/DDBJ databases">
        <title>Chromosome-scale reference genome and RAD-based genetic map of yellow starthistle (Centaurea solstitialis) reveal putative structural variation and QTLs associated with invader traits.</title>
        <authorList>
            <person name="Reatini B."/>
            <person name="Cang F.A."/>
            <person name="Jiang Q."/>
            <person name="Mckibben M.T.W."/>
            <person name="Barker M.S."/>
            <person name="Rieseberg L.H."/>
            <person name="Dlugosch K.M."/>
        </authorList>
    </citation>
    <scope>NUCLEOTIDE SEQUENCE</scope>
    <source>
        <strain evidence="2">CAN-66</strain>
        <tissue evidence="2">Leaf</tissue>
    </source>
</reference>
<name>A0AA38T4N4_9ASTR</name>
<dbReference type="Proteomes" id="UP001172457">
    <property type="component" value="Chromosome 4"/>
</dbReference>
<evidence type="ECO:0000313" key="2">
    <source>
        <dbReference type="EMBL" id="KAJ9550293.1"/>
    </source>
</evidence>
<feature type="compositionally biased region" description="Low complexity" evidence="1">
    <location>
        <begin position="1"/>
        <end position="24"/>
    </location>
</feature>
<protein>
    <submittedName>
        <fullName evidence="2">Uncharacterized protein</fullName>
    </submittedName>
</protein>
<dbReference type="EMBL" id="JARYMX010000004">
    <property type="protein sequence ID" value="KAJ9550293.1"/>
    <property type="molecule type" value="Genomic_DNA"/>
</dbReference>
<accession>A0AA38T4N4</accession>
<organism evidence="2 3">
    <name type="scientific">Centaurea solstitialis</name>
    <name type="common">yellow star-thistle</name>
    <dbReference type="NCBI Taxonomy" id="347529"/>
    <lineage>
        <taxon>Eukaryota</taxon>
        <taxon>Viridiplantae</taxon>
        <taxon>Streptophyta</taxon>
        <taxon>Embryophyta</taxon>
        <taxon>Tracheophyta</taxon>
        <taxon>Spermatophyta</taxon>
        <taxon>Magnoliopsida</taxon>
        <taxon>eudicotyledons</taxon>
        <taxon>Gunneridae</taxon>
        <taxon>Pentapetalae</taxon>
        <taxon>asterids</taxon>
        <taxon>campanulids</taxon>
        <taxon>Asterales</taxon>
        <taxon>Asteraceae</taxon>
        <taxon>Carduoideae</taxon>
        <taxon>Cardueae</taxon>
        <taxon>Centaureinae</taxon>
        <taxon>Centaurea</taxon>
    </lineage>
</organism>
<gene>
    <name evidence="2" type="ORF">OSB04_014338</name>
</gene>
<proteinExistence type="predicted"/>
<evidence type="ECO:0000313" key="3">
    <source>
        <dbReference type="Proteomes" id="UP001172457"/>
    </source>
</evidence>
<sequence>MGKSMGSTSTSGPSGPSITPSTTSRRSVIGRSASMIRCPLPPLTEIRWREWRSSNPTRWNRSRRQWAALLQVIANQPARKPTRICIFRIPALTGDEPDRHQSPET</sequence>
<keyword evidence="3" id="KW-1185">Reference proteome</keyword>
<evidence type="ECO:0000256" key="1">
    <source>
        <dbReference type="SAM" id="MobiDB-lite"/>
    </source>
</evidence>
<comment type="caution">
    <text evidence="2">The sequence shown here is derived from an EMBL/GenBank/DDBJ whole genome shotgun (WGS) entry which is preliminary data.</text>
</comment>
<feature type="region of interest" description="Disordered" evidence="1">
    <location>
        <begin position="1"/>
        <end position="33"/>
    </location>
</feature>
<dbReference type="AlphaFoldDB" id="A0AA38T4N4"/>